<dbReference type="InterPro" id="IPR025234">
    <property type="entry name" value="YjzH-like"/>
</dbReference>
<dbReference type="EMBL" id="JAEINI020000006">
    <property type="protein sequence ID" value="MCB5227239.1"/>
    <property type="molecule type" value="Genomic_DNA"/>
</dbReference>
<evidence type="ECO:0000313" key="2">
    <source>
        <dbReference type="Proteomes" id="UP000633814"/>
    </source>
</evidence>
<protein>
    <submittedName>
        <fullName evidence="1">DUF4177 domain-containing protein</fullName>
    </submittedName>
</protein>
<gene>
    <name evidence="1" type="ORF">JAO78_010485</name>
</gene>
<keyword evidence="2" id="KW-1185">Reference proteome</keyword>
<accession>A0ABS8C4K4</accession>
<proteinExistence type="predicted"/>
<dbReference type="Pfam" id="PF13783">
    <property type="entry name" value="DUF4177"/>
    <property type="match status" value="1"/>
</dbReference>
<evidence type="ECO:0000313" key="1">
    <source>
        <dbReference type="EMBL" id="MCB5227239.1"/>
    </source>
</evidence>
<dbReference type="Proteomes" id="UP000633814">
    <property type="component" value="Unassembled WGS sequence"/>
</dbReference>
<sequence length="67" mass="7502">MWEYKIIDSANAGKTGFFRGRTVEQAEAYLNALGEEGWEIIDIDFQMDPTMPGGPTHFHGIAKRAKS</sequence>
<dbReference type="RefSeq" id="WP_226751305.1">
    <property type="nucleotide sequence ID" value="NZ_JAEINI020000006.1"/>
</dbReference>
<comment type="caution">
    <text evidence="1">The sequence shown here is derived from an EMBL/GenBank/DDBJ whole genome shotgun (WGS) entry which is preliminary data.</text>
</comment>
<reference evidence="1 2" key="1">
    <citation type="submission" date="2021-10" db="EMBL/GenBank/DDBJ databases">
        <title>Alishewanella koreense sp. nov. isolated from seawater of southwestern coast in South Korea and the proposal for the reclassification of Rheinheimera perlucida and Rheinheimera tuosuensis as Arsukibacterium perlucida and Arsukibacterium tuosuensis.</title>
        <authorList>
            <person name="Kim K.H."/>
            <person name="Ruan W."/>
            <person name="Kim K.R."/>
            <person name="Baek J.H."/>
            <person name="Jeon C.O."/>
        </authorList>
    </citation>
    <scope>NUCLEOTIDE SEQUENCE [LARGE SCALE GENOMIC DNA]</scope>
    <source>
        <strain evidence="1 2">16-MA</strain>
    </source>
</reference>
<name>A0ABS8C4K4_9ALTE</name>
<organism evidence="1 2">
    <name type="scientific">Alishewanella maricola</name>
    <dbReference type="NCBI Taxonomy" id="2795740"/>
    <lineage>
        <taxon>Bacteria</taxon>
        <taxon>Pseudomonadati</taxon>
        <taxon>Pseudomonadota</taxon>
        <taxon>Gammaproteobacteria</taxon>
        <taxon>Alteromonadales</taxon>
        <taxon>Alteromonadaceae</taxon>
        <taxon>Alishewanella</taxon>
    </lineage>
</organism>